<gene>
    <name evidence="3" type="ORF">GH754_15040</name>
</gene>
<feature type="region of interest" description="Disordered" evidence="1">
    <location>
        <begin position="808"/>
        <end position="908"/>
    </location>
</feature>
<dbReference type="OrthoDB" id="2938694at2"/>
<dbReference type="InterPro" id="IPR011048">
    <property type="entry name" value="Haem_d1_sf"/>
</dbReference>
<dbReference type="InterPro" id="IPR015943">
    <property type="entry name" value="WD40/YVTN_repeat-like_dom_sf"/>
</dbReference>
<feature type="compositionally biased region" description="Polar residues" evidence="1">
    <location>
        <begin position="835"/>
        <end position="847"/>
    </location>
</feature>
<dbReference type="EMBL" id="WJNH01000010">
    <property type="protein sequence ID" value="MRG87602.1"/>
    <property type="molecule type" value="Genomic_DNA"/>
</dbReference>
<comment type="caution">
    <text evidence="3">The sequence shown here is derived from an EMBL/GenBank/DDBJ whole genome shotgun (WGS) entry which is preliminary data.</text>
</comment>
<protein>
    <submittedName>
        <fullName evidence="3">Uncharacterized protein</fullName>
    </submittedName>
</protein>
<keyword evidence="2" id="KW-0472">Membrane</keyword>
<sequence>MRKSFIIFIISTLLISIVITESLINKAYASDDSVISLESDNLVDWILDKENNTIYAITTNGNLHYISLDSFQIINTFPIGKNPVDLDRQDDQLYISLPDFSAIKVFDLVSQKVVKDIQTSYNPYRIAVSHDQIFYVDDQSETLYDYSLATASEVEVTVQGENYSSFYKPVIHLEDETDTLYIAETNLSGTEIEAISTIDYAVKSQSTFDEGYGFPYPERHLLLDGQEVYFAGHKINQTNLEEIYGVYTENYSPNSNNITAADVLAVDENYVYSTKSIFDRETYRKVGSFQSEVSHILTNGQERYIYNADDHTITIHNDTFSAPSVESEVLNNKLLLDQQVDDWVMDETNNRIYAISESSNELIYIDTNTMKVVARQFIGSIPTDIEYLDGKLYIALFGGTKVAVTEPIPNVPVTYITTKQNPFEIETDGTNLYYTKEDQWVEIYHIDLSTNTEKIIEPTNTNVYNYYEANIELDSQNNQLYIAESGLSGSSLYVMNVVNGSHVMATDYNDGYGFPYPGRQMLLDDQYVYYAGFRLQKSDITVEQGSYFNKGEDLVSLQGDYVFSSHKIYHKDTLLPVYTFPQDIRINLANTNSKGEIFLSVPGKNAIYKFNSLEELQQRIVKNPRNSFNPNGKFQLNWDMVTGDGYNIYAKKTDAETMNLLNTSPLMEQQYTVTDSQLKNWYGNTVQFGVRSVFGESESTDMKTIEYTFDIPVPSNLQSKFEEVPVELKEQYGETFFTVTWDPVNLIDGYNFYYYTDDSTVKTKVDNISADDQEVSFPSSFTESWEGKTVYFQVASVVNGKESNLSEAHSYTFGKNSDDSTPEEQQDKEEENGDNEQPSSEPTTDNNTDNEELHTDEEPRGKTEQPENGSDKDSSNVDSEEEQSDESEENHTTKEESTTSEQNSQNDGNKVYVHHTKEGNTVVVSEEQFNQLENNSEVGIDLTDSEDPTSEVLFTTHQITVLKRTNSSISIEKDTTSVYLPSSIFDDNAQETRITLKKEDAVTGAISDVYDFTITQGKDILSQFSEPVLLSFKVDKSKVDNPDNVKVYYYNEEEQSWELIGGVYKDGVVTAETNHFSKYAVFEKEQTASADEQAQKNVEEKGTEKMESEDHSEKADSSTSTFIWIIVGVLAVIGLIVIYIRKRR</sequence>
<feature type="transmembrane region" description="Helical" evidence="2">
    <location>
        <begin position="1122"/>
        <end position="1140"/>
    </location>
</feature>
<dbReference type="Gene3D" id="2.130.10.10">
    <property type="entry name" value="YVTN repeat-like/Quinoprotein amine dehydrogenase"/>
    <property type="match status" value="2"/>
</dbReference>
<feature type="compositionally biased region" description="Polar residues" evidence="1">
    <location>
        <begin position="899"/>
        <end position="908"/>
    </location>
</feature>
<dbReference type="InterPro" id="IPR051200">
    <property type="entry name" value="Host-pathogen_enzymatic-act"/>
</dbReference>
<dbReference type="InterPro" id="IPR013783">
    <property type="entry name" value="Ig-like_fold"/>
</dbReference>
<accession>A0A6G1X9I1</accession>
<feature type="compositionally biased region" description="Acidic residues" evidence="1">
    <location>
        <begin position="820"/>
        <end position="834"/>
    </location>
</feature>
<evidence type="ECO:0000313" key="3">
    <source>
        <dbReference type="EMBL" id="MRG87602.1"/>
    </source>
</evidence>
<reference evidence="3 4" key="1">
    <citation type="submission" date="2019-11" db="EMBL/GenBank/DDBJ databases">
        <authorList>
            <person name="Li J."/>
        </authorList>
    </citation>
    <scope>NUCLEOTIDE SEQUENCE [LARGE SCALE GENOMIC DNA]</scope>
    <source>
        <strain evidence="3 4">J4</strain>
    </source>
</reference>
<dbReference type="SUPFAM" id="SSF63829">
    <property type="entry name" value="Calcium-dependent phosphotriesterase"/>
    <property type="match status" value="1"/>
</dbReference>
<dbReference type="PANTHER" id="PTHR47197">
    <property type="entry name" value="PROTEIN NIRF"/>
    <property type="match status" value="1"/>
</dbReference>
<feature type="compositionally biased region" description="Basic and acidic residues" evidence="1">
    <location>
        <begin position="851"/>
        <end position="875"/>
    </location>
</feature>
<feature type="compositionally biased region" description="Basic and acidic residues" evidence="1">
    <location>
        <begin position="1093"/>
        <end position="1114"/>
    </location>
</feature>
<proteinExistence type="predicted"/>
<evidence type="ECO:0000256" key="1">
    <source>
        <dbReference type="SAM" id="MobiDB-lite"/>
    </source>
</evidence>
<dbReference type="Proteomes" id="UP000480185">
    <property type="component" value="Unassembled WGS sequence"/>
</dbReference>
<dbReference type="Gene3D" id="2.60.40.10">
    <property type="entry name" value="Immunoglobulins"/>
    <property type="match status" value="1"/>
</dbReference>
<dbReference type="AlphaFoldDB" id="A0A6G1X9I1"/>
<keyword evidence="2" id="KW-1133">Transmembrane helix</keyword>
<dbReference type="PANTHER" id="PTHR47197:SF3">
    <property type="entry name" value="DIHYDRO-HEME D1 DEHYDROGENASE"/>
    <property type="match status" value="1"/>
</dbReference>
<dbReference type="SUPFAM" id="SSF51004">
    <property type="entry name" value="C-terminal (heme d1) domain of cytochrome cd1-nitrite reductase"/>
    <property type="match status" value="1"/>
</dbReference>
<evidence type="ECO:0000256" key="2">
    <source>
        <dbReference type="SAM" id="Phobius"/>
    </source>
</evidence>
<keyword evidence="4" id="KW-1185">Reference proteome</keyword>
<organism evidence="3 4">
    <name type="scientific">Salinibacillus xinjiangensis</name>
    <dbReference type="NCBI Taxonomy" id="1229268"/>
    <lineage>
        <taxon>Bacteria</taxon>
        <taxon>Bacillati</taxon>
        <taxon>Bacillota</taxon>
        <taxon>Bacilli</taxon>
        <taxon>Bacillales</taxon>
        <taxon>Bacillaceae</taxon>
        <taxon>Salinibacillus</taxon>
    </lineage>
</organism>
<dbReference type="RefSeq" id="WP_153729491.1">
    <property type="nucleotide sequence ID" value="NZ_WJNH01000010.1"/>
</dbReference>
<evidence type="ECO:0000313" key="4">
    <source>
        <dbReference type="Proteomes" id="UP000480185"/>
    </source>
</evidence>
<feature type="compositionally biased region" description="Acidic residues" evidence="1">
    <location>
        <begin position="878"/>
        <end position="888"/>
    </location>
</feature>
<feature type="region of interest" description="Disordered" evidence="1">
    <location>
        <begin position="1088"/>
        <end position="1114"/>
    </location>
</feature>
<name>A0A6G1X9I1_9BACI</name>
<keyword evidence="2" id="KW-0812">Transmembrane</keyword>